<keyword evidence="3" id="KW-1185">Reference proteome</keyword>
<dbReference type="OrthoDB" id="3585659at2"/>
<dbReference type="Pfam" id="PF19974">
    <property type="entry name" value="TCAD9"/>
    <property type="match status" value="1"/>
</dbReference>
<reference evidence="2 3" key="1">
    <citation type="submission" date="2018-02" db="EMBL/GenBank/DDBJ databases">
        <title>Genomic Encyclopedia of Archaeal and Bacterial Type Strains, Phase II (KMG-II): from individual species to whole genera.</title>
        <authorList>
            <person name="Goeker M."/>
        </authorList>
    </citation>
    <scope>NUCLEOTIDE SEQUENCE [LARGE SCALE GENOMIC DNA]</scope>
    <source>
        <strain evidence="2 3">YU 961-1</strain>
    </source>
</reference>
<evidence type="ECO:0000259" key="1">
    <source>
        <dbReference type="Pfam" id="PF19974"/>
    </source>
</evidence>
<dbReference type="Proteomes" id="UP000239203">
    <property type="component" value="Unassembled WGS sequence"/>
</dbReference>
<dbReference type="RefSeq" id="WP_104481824.1">
    <property type="nucleotide sequence ID" value="NZ_CP154825.1"/>
</dbReference>
<evidence type="ECO:0000313" key="2">
    <source>
        <dbReference type="EMBL" id="PPK64439.1"/>
    </source>
</evidence>
<name>A0A2S6GGW0_9PSEU</name>
<dbReference type="InterPro" id="IPR027417">
    <property type="entry name" value="P-loop_NTPase"/>
</dbReference>
<feature type="domain" description="Ternary complex associated" evidence="1">
    <location>
        <begin position="36"/>
        <end position="428"/>
    </location>
</feature>
<gene>
    <name evidence="2" type="ORF">CLV40_1192</name>
</gene>
<dbReference type="InterPro" id="IPR045544">
    <property type="entry name" value="TCAD9"/>
</dbReference>
<accession>A0A2S6GGW0</accession>
<organism evidence="2 3">
    <name type="scientific">Actinokineospora auranticolor</name>
    <dbReference type="NCBI Taxonomy" id="155976"/>
    <lineage>
        <taxon>Bacteria</taxon>
        <taxon>Bacillati</taxon>
        <taxon>Actinomycetota</taxon>
        <taxon>Actinomycetes</taxon>
        <taxon>Pseudonocardiales</taxon>
        <taxon>Pseudonocardiaceae</taxon>
        <taxon>Actinokineospora</taxon>
    </lineage>
</organism>
<proteinExistence type="predicted"/>
<comment type="caution">
    <text evidence="2">The sequence shown here is derived from an EMBL/GenBank/DDBJ whole genome shotgun (WGS) entry which is preliminary data.</text>
</comment>
<protein>
    <recommendedName>
        <fullName evidence="1">Ternary complex associated domain-containing protein</fullName>
    </recommendedName>
</protein>
<evidence type="ECO:0000313" key="3">
    <source>
        <dbReference type="Proteomes" id="UP000239203"/>
    </source>
</evidence>
<sequence length="1356" mass="148878">MATEVTFDGIALPVRKSAEIRSVVRRIRWPHQVDLVEFVRPLGGGLSGAFVAQVRAHGDTSAITHVVKVDAARVLRAEWEAYDRLVRPFTNAFCAPIEATSLTGEEADDDLAAVVYAHVGQFAGNVGDVRVLEEVVAEAVRTGDHTAVEVLDQVLRGAVNVFQHRYAVVEHASSLRELNTGLGPNLTVEVDDLPRAEHVPDDEILLRSCGGPDDLAVGERIGLSRLRMAVRGDRVLGVGEHIRVRLLGEHTLNTGHITAVRGAATRARVAETELVYADPFTPLARILTEELPGRVYANSHGDLNPRNIMLSGTKSYLIDYARARERRPQQSDFAWLEIGLTRDVLADHDPRALLRLHRVLGLATALLDLGLEADGLCADLVGEELATAFRVLFTVRRNGHRCHPDKSAQRWRDEYHRALFLAAHRTMKWAEPVQTARKLRLSAAVAGASAEWLDGDNPFRHWDPEDLGTALDGLGELLPFTDDEAVRLVVRLTDALRLRRTPHPHEAKVLVRIAGRLVFERCGAYARSRVLELRNAHDGFVNKLNVNPDKVLPQRDVQLVGPSGSGKTAVATELAYQTAYSVLDSRIARYLPVSLAPGELGLAPAALLAGTGLESVAEQAFALGAVRLIVDEVTKSDVPVLTGYRARYPALGWVLCTQTALDDLGEVHELHELDAATILEFLSSLLRGSRYTRDEIARLVGRLLKRAQWRSIGVGRPVWLVRLAGYVRNSGMPQPLPVPMAVLDSTDEEHWLYDAAKSLVGADQRTLREYLAKEPERDVLQLLAIMPDVPAVTIGTVVDFCTDHDPVFAANLITLSRADGTAFTHAVERVLRDADASPTQRRQAAEALTELPEPQVAVLLGVATDTEVDATGRCAALQALSAVGGELDSAVHKVLMEPASEVTEVAISVVATGRLRGYELYLAELVTSAKSWSLVSLAFDTLLDLGVKPPPEFSDAYAHAGERRLAEVEAALPTLCTVPEIRAARKERARLVEGLVDRKSTGWRLRKCFAFDLTVGGVPERFLPMGRDPFSVAYRLFRSEPGRLVRETPPDAPDDWLLVAAAAIHETSLDAGRKLFLRVLAEVRSNQMEGLSALLVAIYELDHREGVELAARATDALAARGVPERHRWPWLSAITRVQGAYRELDELLCLDDESAYAAMVSLATRGFLHTASPGPRHHFSPPARARLLGMPATPEWARAVATAGLHEALPRILDLAEETEVAPVPRVDAARGPVANSPRADVLLVLGHLARRARETGADIGEVRYYLAVPDRHPDVERARLLALAYLGDWQLIRTADLTADPYRTAAYNLLDHWLTTPPTPVADWLKNRLHDRSLPKLARWAYTDLLHHALNPRTP</sequence>
<dbReference type="EMBL" id="PTIX01000019">
    <property type="protein sequence ID" value="PPK64439.1"/>
    <property type="molecule type" value="Genomic_DNA"/>
</dbReference>
<dbReference type="SUPFAM" id="SSF52540">
    <property type="entry name" value="P-loop containing nucleoside triphosphate hydrolases"/>
    <property type="match status" value="1"/>
</dbReference>